<dbReference type="InterPro" id="IPR050148">
    <property type="entry name" value="Terpene_synthase-like"/>
</dbReference>
<dbReference type="SFLD" id="SFLDG01019">
    <property type="entry name" value="Terpene_Cyclase_Like_1_C_Termi"/>
    <property type="match status" value="1"/>
</dbReference>
<feature type="domain" description="Terpene synthase N-terminal" evidence="3">
    <location>
        <begin position="90"/>
        <end position="236"/>
    </location>
</feature>
<dbReference type="EMBL" id="SZYD01000001">
    <property type="protein sequence ID" value="KAD7477652.1"/>
    <property type="molecule type" value="Genomic_DNA"/>
</dbReference>
<dbReference type="AlphaFoldDB" id="A0A5N6PZF4"/>
<dbReference type="GO" id="GO:0010333">
    <property type="term" value="F:terpene synthase activity"/>
    <property type="evidence" value="ECO:0007669"/>
    <property type="project" value="InterPro"/>
</dbReference>
<dbReference type="CDD" id="cd00684">
    <property type="entry name" value="Terpene_cyclase_plant_C1"/>
    <property type="match status" value="1"/>
</dbReference>
<keyword evidence="2" id="KW-0460">Magnesium</keyword>
<dbReference type="Pfam" id="PF03936">
    <property type="entry name" value="Terpene_synth_C"/>
    <property type="match status" value="1"/>
</dbReference>
<organism evidence="5 6">
    <name type="scientific">Mikania micrantha</name>
    <name type="common">bitter vine</name>
    <dbReference type="NCBI Taxonomy" id="192012"/>
    <lineage>
        <taxon>Eukaryota</taxon>
        <taxon>Viridiplantae</taxon>
        <taxon>Streptophyta</taxon>
        <taxon>Embryophyta</taxon>
        <taxon>Tracheophyta</taxon>
        <taxon>Spermatophyta</taxon>
        <taxon>Magnoliopsida</taxon>
        <taxon>eudicotyledons</taxon>
        <taxon>Gunneridae</taxon>
        <taxon>Pentapetalae</taxon>
        <taxon>asterids</taxon>
        <taxon>campanulids</taxon>
        <taxon>Asterales</taxon>
        <taxon>Asteraceae</taxon>
        <taxon>Asteroideae</taxon>
        <taxon>Heliantheae alliance</taxon>
        <taxon>Eupatorieae</taxon>
        <taxon>Mikania</taxon>
    </lineage>
</organism>
<dbReference type="Pfam" id="PF01397">
    <property type="entry name" value="Terpene_synth"/>
    <property type="match status" value="1"/>
</dbReference>
<dbReference type="PANTHER" id="PTHR31225">
    <property type="entry name" value="OS04G0344100 PROTEIN-RELATED"/>
    <property type="match status" value="1"/>
</dbReference>
<feature type="domain" description="Terpene synthase metal-binding" evidence="4">
    <location>
        <begin position="298"/>
        <end position="538"/>
    </location>
</feature>
<dbReference type="SUPFAM" id="SSF48576">
    <property type="entry name" value="Terpenoid synthases"/>
    <property type="match status" value="1"/>
</dbReference>
<keyword evidence="6" id="KW-1185">Reference proteome</keyword>
<evidence type="ECO:0000259" key="4">
    <source>
        <dbReference type="Pfam" id="PF03936"/>
    </source>
</evidence>
<evidence type="ECO:0000256" key="2">
    <source>
        <dbReference type="ARBA" id="ARBA00022842"/>
    </source>
</evidence>
<dbReference type="InterPro" id="IPR034741">
    <property type="entry name" value="Terpene_cyclase-like_1_C"/>
</dbReference>
<comment type="caution">
    <text evidence="5">The sequence shown here is derived from an EMBL/GenBank/DDBJ whole genome shotgun (WGS) entry which is preliminary data.</text>
</comment>
<dbReference type="PANTHER" id="PTHR31225:SF137">
    <property type="entry name" value="TERPENE SYNTHASE 11-RELATED"/>
    <property type="match status" value="1"/>
</dbReference>
<proteinExistence type="predicted"/>
<dbReference type="InterPro" id="IPR008949">
    <property type="entry name" value="Isoprenoid_synthase_dom_sf"/>
</dbReference>
<evidence type="ECO:0000313" key="6">
    <source>
        <dbReference type="Proteomes" id="UP000326396"/>
    </source>
</evidence>
<dbReference type="InterPro" id="IPR044814">
    <property type="entry name" value="Terpene_cyclase_plant_C1"/>
</dbReference>
<dbReference type="InterPro" id="IPR005630">
    <property type="entry name" value="Terpene_synthase_metal-bd"/>
</dbReference>
<dbReference type="Gene3D" id="1.50.10.130">
    <property type="entry name" value="Terpene synthase, N-terminal domain"/>
    <property type="match status" value="1"/>
</dbReference>
<sequence>MASQACFPSLYQHKALYPRQLMNLSSFKGSKICMSMAPSVRSGADTGVTANDELKDMMSPMSINETMSLSLASNSLLVDHHEMKVILQRVNVNNRINELKESTRTALIMSSDPTRTLELIDTIQRLGIGSYFKEEINKILEKMPKDDLYTMALHFRLRRNNGLATNPAEVFKSYMDANGELVKESSCEDIEGLLSLYEASCVGSSGEDVLSHAKEVTKKHLNKSLSQLSPKLYKRVVEGLKLPRHMRMERLEARRYIEEYGHEDDHNPNLLEFAKHDYNMVQSVLQRELVEVNRWWEQLGLCSKLDFIRDRHVECFLWTVGLLPEVAYSSSRIELAKAIAVLLVIDDVYDTYGSYDDLVLFTEAIERWDLNEIEKLPEYMKICFMALYNTNNDICAKVFKEQGISVHPFLHKTWIDLTKAYMVEVEWTKKGTVPTLKDYIENGVTTSGTYMALVHLFFLVSDGVTSENSQHLLDSYPKFFTLAGTILRLWDDLGTVKEELERGDVLSSIHLLMKERNITSEEDGRKEMVQVINGLWKDLNTELVTPDAMLLPMIKVAVNMSRASQVVYQHDDDSYLSSVKNHVQSLFYKPISI</sequence>
<reference evidence="5 6" key="1">
    <citation type="submission" date="2019-05" db="EMBL/GenBank/DDBJ databases">
        <title>Mikania micrantha, genome provides insights into the molecular mechanism of rapid growth.</title>
        <authorList>
            <person name="Liu B."/>
        </authorList>
    </citation>
    <scope>NUCLEOTIDE SEQUENCE [LARGE SCALE GENOMIC DNA]</scope>
    <source>
        <strain evidence="5">NLD-2019</strain>
        <tissue evidence="5">Leaf</tissue>
    </source>
</reference>
<dbReference type="GO" id="GO:0046246">
    <property type="term" value="P:terpene biosynthetic process"/>
    <property type="evidence" value="ECO:0007669"/>
    <property type="project" value="UniProtKB-ARBA"/>
</dbReference>
<dbReference type="Gene3D" id="1.10.600.10">
    <property type="entry name" value="Farnesyl Diphosphate Synthase"/>
    <property type="match status" value="1"/>
</dbReference>
<dbReference type="SUPFAM" id="SSF48239">
    <property type="entry name" value="Terpenoid cyclases/Protein prenyltransferases"/>
    <property type="match status" value="1"/>
</dbReference>
<accession>A0A5N6PZF4</accession>
<gene>
    <name evidence="5" type="ORF">E3N88_00788</name>
</gene>
<dbReference type="Proteomes" id="UP000326396">
    <property type="component" value="Linkage Group LG1"/>
</dbReference>
<evidence type="ECO:0000256" key="1">
    <source>
        <dbReference type="ARBA" id="ARBA00022723"/>
    </source>
</evidence>
<dbReference type="FunFam" id="1.10.600.10:FF:000007">
    <property type="entry name" value="Isoprene synthase, chloroplastic"/>
    <property type="match status" value="1"/>
</dbReference>
<dbReference type="GO" id="GO:0000287">
    <property type="term" value="F:magnesium ion binding"/>
    <property type="evidence" value="ECO:0007669"/>
    <property type="project" value="InterPro"/>
</dbReference>
<dbReference type="GO" id="GO:0016102">
    <property type="term" value="P:diterpenoid biosynthetic process"/>
    <property type="evidence" value="ECO:0007669"/>
    <property type="project" value="InterPro"/>
</dbReference>
<evidence type="ECO:0000313" key="5">
    <source>
        <dbReference type="EMBL" id="KAD7477652.1"/>
    </source>
</evidence>
<protein>
    <submittedName>
        <fullName evidence="5">Uncharacterized protein</fullName>
    </submittedName>
</protein>
<name>A0A5N6PZF4_9ASTR</name>
<dbReference type="InterPro" id="IPR036965">
    <property type="entry name" value="Terpene_synth_N_sf"/>
</dbReference>
<dbReference type="SFLD" id="SFLDS00005">
    <property type="entry name" value="Isoprenoid_Synthase_Type_I"/>
    <property type="match status" value="1"/>
</dbReference>
<evidence type="ECO:0000259" key="3">
    <source>
        <dbReference type="Pfam" id="PF01397"/>
    </source>
</evidence>
<dbReference type="OrthoDB" id="1936865at2759"/>
<dbReference type="InterPro" id="IPR008930">
    <property type="entry name" value="Terpenoid_cyclase/PrenylTrfase"/>
</dbReference>
<keyword evidence="1" id="KW-0479">Metal-binding</keyword>
<dbReference type="InterPro" id="IPR001906">
    <property type="entry name" value="Terpene_synth_N"/>
</dbReference>